<dbReference type="AlphaFoldDB" id="A0A8T0UV09"/>
<comment type="caution">
    <text evidence="1">The sequence shown here is derived from an EMBL/GenBank/DDBJ whole genome shotgun (WGS) entry which is preliminary data.</text>
</comment>
<accession>A0A8T0UV09</accession>
<name>A0A8T0UV09_PANVG</name>
<organism evidence="1 2">
    <name type="scientific">Panicum virgatum</name>
    <name type="common">Blackwell switchgrass</name>
    <dbReference type="NCBI Taxonomy" id="38727"/>
    <lineage>
        <taxon>Eukaryota</taxon>
        <taxon>Viridiplantae</taxon>
        <taxon>Streptophyta</taxon>
        <taxon>Embryophyta</taxon>
        <taxon>Tracheophyta</taxon>
        <taxon>Spermatophyta</taxon>
        <taxon>Magnoliopsida</taxon>
        <taxon>Liliopsida</taxon>
        <taxon>Poales</taxon>
        <taxon>Poaceae</taxon>
        <taxon>PACMAD clade</taxon>
        <taxon>Panicoideae</taxon>
        <taxon>Panicodae</taxon>
        <taxon>Paniceae</taxon>
        <taxon>Panicinae</taxon>
        <taxon>Panicum</taxon>
        <taxon>Panicum sect. Hiantes</taxon>
    </lineage>
</organism>
<gene>
    <name evidence="1" type="ORF">PVAP13_3KG373435</name>
</gene>
<keyword evidence="2" id="KW-1185">Reference proteome</keyword>
<proteinExistence type="predicted"/>
<sequence length="78" mass="8596">MDSSSHLQSFHKLIDGSETVLTLDVSSNGAGSLFELISNSTLLNFVLLFPHLESHQFILSLWINGSKPRIALGQRESI</sequence>
<evidence type="ECO:0000313" key="2">
    <source>
        <dbReference type="Proteomes" id="UP000823388"/>
    </source>
</evidence>
<evidence type="ECO:0000313" key="1">
    <source>
        <dbReference type="EMBL" id="KAG2626630.1"/>
    </source>
</evidence>
<dbReference type="EMBL" id="CM029041">
    <property type="protein sequence ID" value="KAG2626630.1"/>
    <property type="molecule type" value="Genomic_DNA"/>
</dbReference>
<protein>
    <submittedName>
        <fullName evidence="1">Uncharacterized protein</fullName>
    </submittedName>
</protein>
<reference evidence="1" key="1">
    <citation type="submission" date="2020-05" db="EMBL/GenBank/DDBJ databases">
        <title>WGS assembly of Panicum virgatum.</title>
        <authorList>
            <person name="Lovell J.T."/>
            <person name="Jenkins J."/>
            <person name="Shu S."/>
            <person name="Juenger T.E."/>
            <person name="Schmutz J."/>
        </authorList>
    </citation>
    <scope>NUCLEOTIDE SEQUENCE</scope>
    <source>
        <strain evidence="1">AP13</strain>
    </source>
</reference>
<dbReference type="Proteomes" id="UP000823388">
    <property type="component" value="Chromosome 3K"/>
</dbReference>